<keyword evidence="4" id="KW-0326">Glycosidase</keyword>
<dbReference type="GO" id="GO:0005524">
    <property type="term" value="F:ATP binding"/>
    <property type="evidence" value="ECO:0007669"/>
    <property type="project" value="InterPro"/>
</dbReference>
<dbReference type="GO" id="GO:0005975">
    <property type="term" value="P:carbohydrate metabolic process"/>
    <property type="evidence" value="ECO:0007669"/>
    <property type="project" value="InterPro"/>
</dbReference>
<gene>
    <name evidence="7" type="ORF">GE061_008454</name>
</gene>
<dbReference type="SUPFAM" id="SSF51445">
    <property type="entry name" value="(Trans)glycosidases"/>
    <property type="match status" value="1"/>
</dbReference>
<dbReference type="InterPro" id="IPR048395">
    <property type="entry name" value="Glyco_hydro_31_C"/>
</dbReference>
<sequence length="1124" mass="127119">MDCSEPESSPIWNARNGDSADITYLSLKNFVWRYRGEGNANLVIALPREKIILRMQKCDYNAVLDPNTVQEWEIKLKKSVVFYKKVMVPLLGTEFILPPDLARISEDEIRDIDRLLLKFRPTFRLSKGLRLGLVTVQPDYTLLPPRVFLNHNASYLPQNNEEFSTFCVEIKPKQGWVPLGDRQHPKCTFCLKQYLKLQKKRASTKSKYCPLDLFSGIRPRMRQALESLLETPQNNLKIFHNGNVLYGEESSAGSNEVLEMFFGVEDQANKRNVVDRWCHLVLDALTREFDSVEPPVICTDNVDKILIPPASSVGSIQQNADHPCDWSSSPLPPKCILQRVLSVQKLQTSDFKSVYSQFKEQSELRENYSYVDDLFCLNNHLDDVQRYLLSATAKDCSVFIAFQRTKNAFNENSSAHIRDVEGVCYQLNIGISDIDPKPLSCIGKHHKRGEELIAAVPFSSVNLSPVLCDGSFVDMWRFGTCLLCWFSIALVTGRSWNSPKRFLTAPAAPVFNSQSATFTYIRLIDDGGSEKELDASDLSFKVDFGKPIGTPVTVACGQGKICVNWMQQNAISAQLVFEGTSSDLWQPAQANSWNVAVVGPSHSYEFSHKGEQLFGGPIEDIFPSNQDIKENAPYTTSEGGHYHKNTADAVVERIWYTSGGRAIRVSEETPLFIDSNNERLVLSVKNELPYPTSDPTVTSRIKILAEENVKKAWMAMNVNLRKTSPPEVSIRKPMISTWVALKRDITQQKVIDFAKTIKSKQLDIGIIGVDDGWETCYGSQIFDRTKFPDPKAMVDELHQMGHTVTLWVHPFVNLECEAHDRLKDYLVKYEDGTVLTTTWWNGQGGMINFLNDSAVAFYTTRLKKLQEDYDLDGFKFDAGEVSYIYGVNQNFTLKYPNLWTRSYVEMAAQFGPLGEVRVGAGTPDANIRQRLQDLNSVWPIEGHGLGAVIPAMLGLTVAGYGATIPDMIGGNAYSEQVGKELYIRWMQLNTFLPVMQFSILPWSFDDETLRLTQKSIALHEEYSPYMMDLFYDTGLLPVVSPLWMIEPNTEEALTCNDEFLVGDQILVAPVVKQGQNTRDIYFPAGVWKDMETGTVYEGPKTVKDFPAPLTKLPWFVRQRFQTIL</sequence>
<dbReference type="InterPro" id="IPR009286">
    <property type="entry name" value="Ins_P5_2-kin"/>
</dbReference>
<comment type="similarity">
    <text evidence="2">Belongs to the glycosyl hydrolase 31 family.</text>
</comment>
<dbReference type="InterPro" id="IPR050985">
    <property type="entry name" value="Alpha-glycosidase_related"/>
</dbReference>
<dbReference type="SUPFAM" id="SSF51011">
    <property type="entry name" value="Glycosyl hydrolase domain"/>
    <property type="match status" value="1"/>
</dbReference>
<dbReference type="InterPro" id="IPR043001">
    <property type="entry name" value="IP5_2-K_N_lobe"/>
</dbReference>
<dbReference type="Pfam" id="PF06090">
    <property type="entry name" value="Ins_P5_2-kin"/>
    <property type="match status" value="1"/>
</dbReference>
<name>A0A8S9WPN5_APOLU</name>
<dbReference type="Proteomes" id="UP000466442">
    <property type="component" value="Linkage Group LG16"/>
</dbReference>
<dbReference type="GO" id="GO:0035299">
    <property type="term" value="F:inositol-1,3,4,5,6-pentakisphosphate 2-kinase activity"/>
    <property type="evidence" value="ECO:0007669"/>
    <property type="project" value="InterPro"/>
</dbReference>
<evidence type="ECO:0000256" key="1">
    <source>
        <dbReference type="ARBA" id="ARBA00007229"/>
    </source>
</evidence>
<reference evidence="7" key="1">
    <citation type="journal article" date="2021" name="Mol. Ecol. Resour.">
        <title>Apolygus lucorum genome provides insights into omnivorousness and mesophyll feeding.</title>
        <authorList>
            <person name="Liu Y."/>
            <person name="Liu H."/>
            <person name="Wang H."/>
            <person name="Huang T."/>
            <person name="Liu B."/>
            <person name="Yang B."/>
            <person name="Yin L."/>
            <person name="Li B."/>
            <person name="Zhang Y."/>
            <person name="Zhang S."/>
            <person name="Jiang F."/>
            <person name="Zhang X."/>
            <person name="Ren Y."/>
            <person name="Wang B."/>
            <person name="Wang S."/>
            <person name="Lu Y."/>
            <person name="Wu K."/>
            <person name="Fan W."/>
            <person name="Wang G."/>
        </authorList>
    </citation>
    <scope>NUCLEOTIDE SEQUENCE</scope>
    <source>
        <strain evidence="7">12Hb</strain>
    </source>
</reference>
<dbReference type="PANTHER" id="PTHR43053:SF4">
    <property type="entry name" value="MYOGENESIS-REGULATING GLYCOSIDASE"/>
    <property type="match status" value="1"/>
</dbReference>
<evidence type="ECO:0000259" key="6">
    <source>
        <dbReference type="Pfam" id="PF21365"/>
    </source>
</evidence>
<evidence type="ECO:0008006" key="9">
    <source>
        <dbReference type="Google" id="ProtNLM"/>
    </source>
</evidence>
<dbReference type="OrthoDB" id="272370at2759"/>
<dbReference type="AlphaFoldDB" id="A0A8S9WPN5"/>
<dbReference type="Pfam" id="PF21365">
    <property type="entry name" value="Glyco_hydro_31_3rd"/>
    <property type="match status" value="1"/>
</dbReference>
<comment type="similarity">
    <text evidence="1">Belongs to the IPK1 type 2 family.</text>
</comment>
<proteinExistence type="inferred from homology"/>
<dbReference type="EMBL" id="WIXP02000016">
    <property type="protein sequence ID" value="KAF6198702.1"/>
    <property type="molecule type" value="Genomic_DNA"/>
</dbReference>
<comment type="caution">
    <text evidence="7">The sequence shown here is derived from an EMBL/GenBank/DDBJ whole genome shotgun (WGS) entry which is preliminary data.</text>
</comment>
<evidence type="ECO:0000313" key="8">
    <source>
        <dbReference type="Proteomes" id="UP000466442"/>
    </source>
</evidence>
<evidence type="ECO:0000256" key="2">
    <source>
        <dbReference type="ARBA" id="ARBA00007806"/>
    </source>
</evidence>
<dbReference type="InterPro" id="IPR000322">
    <property type="entry name" value="Glyco_hydro_31_TIM"/>
</dbReference>
<dbReference type="Gene3D" id="3.20.20.80">
    <property type="entry name" value="Glycosidases"/>
    <property type="match status" value="1"/>
</dbReference>
<organism evidence="7 8">
    <name type="scientific">Apolygus lucorum</name>
    <name type="common">Small green plant bug</name>
    <name type="synonym">Lygocoris lucorum</name>
    <dbReference type="NCBI Taxonomy" id="248454"/>
    <lineage>
        <taxon>Eukaryota</taxon>
        <taxon>Metazoa</taxon>
        <taxon>Ecdysozoa</taxon>
        <taxon>Arthropoda</taxon>
        <taxon>Hexapoda</taxon>
        <taxon>Insecta</taxon>
        <taxon>Pterygota</taxon>
        <taxon>Neoptera</taxon>
        <taxon>Paraneoptera</taxon>
        <taxon>Hemiptera</taxon>
        <taxon>Heteroptera</taxon>
        <taxon>Panheteroptera</taxon>
        <taxon>Cimicomorpha</taxon>
        <taxon>Miridae</taxon>
        <taxon>Mirini</taxon>
        <taxon>Apolygus</taxon>
    </lineage>
</organism>
<dbReference type="PANTHER" id="PTHR43053">
    <property type="entry name" value="GLYCOSIDASE FAMILY 31"/>
    <property type="match status" value="1"/>
</dbReference>
<keyword evidence="3" id="KW-0378">Hydrolase</keyword>
<feature type="domain" description="Glycosyl hydrolase family 31 C-terminal" evidence="6">
    <location>
        <begin position="1037"/>
        <end position="1118"/>
    </location>
</feature>
<dbReference type="CDD" id="cd06592">
    <property type="entry name" value="GH31_NET37"/>
    <property type="match status" value="1"/>
</dbReference>
<accession>A0A8S9WPN5</accession>
<dbReference type="GO" id="GO:0004553">
    <property type="term" value="F:hydrolase activity, hydrolyzing O-glycosyl compounds"/>
    <property type="evidence" value="ECO:0007669"/>
    <property type="project" value="InterPro"/>
</dbReference>
<dbReference type="Gene3D" id="3.30.200.110">
    <property type="entry name" value="Inositol-pentakisphosphate 2-kinase, N-lobe"/>
    <property type="match status" value="1"/>
</dbReference>
<evidence type="ECO:0000259" key="5">
    <source>
        <dbReference type="Pfam" id="PF01055"/>
    </source>
</evidence>
<keyword evidence="8" id="KW-1185">Reference proteome</keyword>
<dbReference type="InterPro" id="IPR013780">
    <property type="entry name" value="Glyco_hydro_b"/>
</dbReference>
<evidence type="ECO:0000256" key="3">
    <source>
        <dbReference type="ARBA" id="ARBA00022801"/>
    </source>
</evidence>
<evidence type="ECO:0000256" key="4">
    <source>
        <dbReference type="ARBA" id="ARBA00023295"/>
    </source>
</evidence>
<evidence type="ECO:0000313" key="7">
    <source>
        <dbReference type="EMBL" id="KAF6198702.1"/>
    </source>
</evidence>
<dbReference type="Pfam" id="PF01055">
    <property type="entry name" value="Glyco_hydro_31_2nd"/>
    <property type="match status" value="2"/>
</dbReference>
<dbReference type="Gene3D" id="2.60.40.1180">
    <property type="entry name" value="Golgi alpha-mannosidase II"/>
    <property type="match status" value="1"/>
</dbReference>
<feature type="domain" description="Glycoside hydrolase family 31 TIM barrel" evidence="5">
    <location>
        <begin position="746"/>
        <end position="889"/>
    </location>
</feature>
<protein>
    <recommendedName>
        <fullName evidence="9">Inositol-pentakisphosphate 2-kinase</fullName>
    </recommendedName>
</protein>
<dbReference type="InterPro" id="IPR017853">
    <property type="entry name" value="GH"/>
</dbReference>
<feature type="domain" description="Glycoside hydrolase family 31 TIM barrel" evidence="5">
    <location>
        <begin position="945"/>
        <end position="1027"/>
    </location>
</feature>